<organism evidence="7 8">
    <name type="scientific">Penstemon smallii</name>
    <dbReference type="NCBI Taxonomy" id="265156"/>
    <lineage>
        <taxon>Eukaryota</taxon>
        <taxon>Viridiplantae</taxon>
        <taxon>Streptophyta</taxon>
        <taxon>Embryophyta</taxon>
        <taxon>Tracheophyta</taxon>
        <taxon>Spermatophyta</taxon>
        <taxon>Magnoliopsida</taxon>
        <taxon>eudicotyledons</taxon>
        <taxon>Gunneridae</taxon>
        <taxon>Pentapetalae</taxon>
        <taxon>asterids</taxon>
        <taxon>lamiids</taxon>
        <taxon>Lamiales</taxon>
        <taxon>Plantaginaceae</taxon>
        <taxon>Cheloneae</taxon>
        <taxon>Penstemon</taxon>
    </lineage>
</organism>
<evidence type="ECO:0000256" key="1">
    <source>
        <dbReference type="ARBA" id="ARBA00023015"/>
    </source>
</evidence>
<evidence type="ECO:0000313" key="7">
    <source>
        <dbReference type="EMBL" id="KAL3850273.1"/>
    </source>
</evidence>
<keyword evidence="8" id="KW-1185">Reference proteome</keyword>
<dbReference type="PANTHER" id="PTHR31744">
    <property type="entry name" value="PROTEIN CUP-SHAPED COTYLEDON 2-RELATED"/>
    <property type="match status" value="1"/>
</dbReference>
<gene>
    <name evidence="7" type="ORF">ACJIZ3_012155</name>
</gene>
<reference evidence="7 8" key="1">
    <citation type="submission" date="2024-12" db="EMBL/GenBank/DDBJ databases">
        <title>The unique morphological basis and parallel evolutionary history of personate flowers in Penstemon.</title>
        <authorList>
            <person name="Depatie T.H."/>
            <person name="Wessinger C.A."/>
        </authorList>
    </citation>
    <scope>NUCLEOTIDE SEQUENCE [LARGE SCALE GENOMIC DNA]</scope>
    <source>
        <strain evidence="7">WTNN_2</strain>
        <tissue evidence="7">Leaf</tissue>
    </source>
</reference>
<evidence type="ECO:0000256" key="5">
    <source>
        <dbReference type="SAM" id="MobiDB-lite"/>
    </source>
</evidence>
<dbReference type="EMBL" id="JBJXBP010000001">
    <property type="protein sequence ID" value="KAL3850273.1"/>
    <property type="molecule type" value="Genomic_DNA"/>
</dbReference>
<accession>A0ABD3UPD5</accession>
<dbReference type="Proteomes" id="UP001634393">
    <property type="component" value="Unassembled WGS sequence"/>
</dbReference>
<feature type="region of interest" description="Disordered" evidence="5">
    <location>
        <begin position="171"/>
        <end position="226"/>
    </location>
</feature>
<feature type="compositionally biased region" description="Low complexity" evidence="5">
    <location>
        <begin position="177"/>
        <end position="189"/>
    </location>
</feature>
<name>A0ABD3UPD5_9LAMI</name>
<keyword evidence="4" id="KW-0539">Nucleus</keyword>
<evidence type="ECO:0000256" key="2">
    <source>
        <dbReference type="ARBA" id="ARBA00023125"/>
    </source>
</evidence>
<dbReference type="AlphaFoldDB" id="A0ABD3UPD5"/>
<keyword evidence="2" id="KW-0238">DNA-binding</keyword>
<feature type="compositionally biased region" description="Polar residues" evidence="5">
    <location>
        <begin position="190"/>
        <end position="211"/>
    </location>
</feature>
<evidence type="ECO:0000313" key="8">
    <source>
        <dbReference type="Proteomes" id="UP001634393"/>
    </source>
</evidence>
<evidence type="ECO:0000256" key="3">
    <source>
        <dbReference type="ARBA" id="ARBA00023163"/>
    </source>
</evidence>
<dbReference type="GO" id="GO:0003677">
    <property type="term" value="F:DNA binding"/>
    <property type="evidence" value="ECO:0007669"/>
    <property type="project" value="UniProtKB-KW"/>
</dbReference>
<dbReference type="InterPro" id="IPR036093">
    <property type="entry name" value="NAC_dom_sf"/>
</dbReference>
<comment type="caution">
    <text evidence="7">The sequence shown here is derived from an EMBL/GenBank/DDBJ whole genome shotgun (WGS) entry which is preliminary data.</text>
</comment>
<dbReference type="Gene3D" id="2.170.150.80">
    <property type="entry name" value="NAC domain"/>
    <property type="match status" value="1"/>
</dbReference>
<dbReference type="SUPFAM" id="SSF101941">
    <property type="entry name" value="NAC domain"/>
    <property type="match status" value="1"/>
</dbReference>
<keyword evidence="1" id="KW-0805">Transcription regulation</keyword>
<feature type="region of interest" description="Disordered" evidence="5">
    <location>
        <begin position="99"/>
        <end position="120"/>
    </location>
</feature>
<dbReference type="InterPro" id="IPR003441">
    <property type="entry name" value="NAC-dom"/>
</dbReference>
<evidence type="ECO:0000259" key="6">
    <source>
        <dbReference type="PROSITE" id="PS51005"/>
    </source>
</evidence>
<feature type="domain" description="NAC" evidence="6">
    <location>
        <begin position="20"/>
        <end position="170"/>
    </location>
</feature>
<keyword evidence="3" id="KW-0804">Transcription</keyword>
<dbReference type="Pfam" id="PF02365">
    <property type="entry name" value="NAM"/>
    <property type="match status" value="1"/>
</dbReference>
<sequence>MGGSGGGPVSMISLEEASAMFPGFRFSPTDHELICYYLKKKLIQGSDHCVQLIPEVDICRHEPWDLPGLSVMQSNNEWYFFSPRGRKYPNGAQSKRATESGYWKATGKERPVKSSSQARNSKVIGTKRTLVFHTGRAPKGKRTEWIMHEYSHTTDKSHQDAMVVCRLRKNNGGDVVSTPKTSTTTLSSSVEQSNTTDLEGGTNVSDTCSKESSNSSNSQEHVVYASSSEFDDNIHKRSYAEEEDCYADIMKDNIIELDDCSLNSTNHQLLPISPLKLKSTQGQGQGLRPTGSMPPFQGTANRRLRLRIRQKLEPESGIGILYESRPLSSSLIQCIRIPEIKLPFGFLFLFIILRKQNFNTCFVCF</sequence>
<proteinExistence type="predicted"/>
<dbReference type="PROSITE" id="PS51005">
    <property type="entry name" value="NAC"/>
    <property type="match status" value="1"/>
</dbReference>
<protein>
    <recommendedName>
        <fullName evidence="6">NAC domain-containing protein</fullName>
    </recommendedName>
</protein>
<evidence type="ECO:0000256" key="4">
    <source>
        <dbReference type="ARBA" id="ARBA00023242"/>
    </source>
</evidence>